<dbReference type="Proteomes" id="UP000190625">
    <property type="component" value="Unassembled WGS sequence"/>
</dbReference>
<evidence type="ECO:0000313" key="8">
    <source>
        <dbReference type="EMBL" id="SJZ75310.1"/>
    </source>
</evidence>
<sequence>MAKKKVVQSVDRALIILEALADEGRPMTLSNLAEKTELNISTVHRILNTLALRDFIEQNQDSGKYYLGLKAFEIGNAAKKNINLINITKPYLKELVDKCNETTNLAILDEGEVVYVDQAASTNIVKMFAQIGSRGPAYCTGTGKALLAYEDPEKWPELFEQMEFKKLTTKTKVDPKRLEEELRKIRKQGYALDMGEMEEGVRCVAAPIKNHDGEVVAAISISGPSIRMTEKYIKNEVIPIIMEVANQISNQLGHH</sequence>
<dbReference type="InterPro" id="IPR050707">
    <property type="entry name" value="HTH_MetabolicPath_Reg"/>
</dbReference>
<evidence type="ECO:0000313" key="9">
    <source>
        <dbReference type="Proteomes" id="UP000190625"/>
    </source>
</evidence>
<dbReference type="InterPro" id="IPR011991">
    <property type="entry name" value="ArsR-like_HTH"/>
</dbReference>
<evidence type="ECO:0000256" key="2">
    <source>
        <dbReference type="ARBA" id="ARBA00023125"/>
    </source>
</evidence>
<dbReference type="OrthoDB" id="9791752at2"/>
<dbReference type="FunFam" id="1.10.10.10:FF:000056">
    <property type="entry name" value="IclR family transcriptional regulator"/>
    <property type="match status" value="1"/>
</dbReference>
<dbReference type="EMBL" id="FUWM01000013">
    <property type="protein sequence ID" value="SJZ75310.1"/>
    <property type="molecule type" value="Genomic_DNA"/>
</dbReference>
<dbReference type="PANTHER" id="PTHR30136:SF24">
    <property type="entry name" value="HTH-TYPE TRANSCRIPTIONAL REPRESSOR ALLR"/>
    <property type="match status" value="1"/>
</dbReference>
<dbReference type="Gene3D" id="3.30.450.40">
    <property type="match status" value="1"/>
</dbReference>
<evidence type="ECO:0000256" key="5">
    <source>
        <dbReference type="ARBA" id="ARBA00070406"/>
    </source>
</evidence>
<accession>A0A1T4N7P6</accession>
<dbReference type="InterPro" id="IPR036390">
    <property type="entry name" value="WH_DNA-bd_sf"/>
</dbReference>
<keyword evidence="1" id="KW-0805">Transcription regulation</keyword>
<dbReference type="PROSITE" id="PS51078">
    <property type="entry name" value="ICLR_ED"/>
    <property type="match status" value="1"/>
</dbReference>
<evidence type="ECO:0000256" key="3">
    <source>
        <dbReference type="ARBA" id="ARBA00023163"/>
    </source>
</evidence>
<organism evidence="8 9">
    <name type="scientific">Selenihalanaerobacter shriftii</name>
    <dbReference type="NCBI Taxonomy" id="142842"/>
    <lineage>
        <taxon>Bacteria</taxon>
        <taxon>Bacillati</taxon>
        <taxon>Bacillota</taxon>
        <taxon>Clostridia</taxon>
        <taxon>Halanaerobiales</taxon>
        <taxon>Halobacteroidaceae</taxon>
        <taxon>Selenihalanaerobacter</taxon>
    </lineage>
</organism>
<keyword evidence="9" id="KW-1185">Reference proteome</keyword>
<protein>
    <recommendedName>
        <fullName evidence="5">Glycerol operon regulatory protein</fullName>
    </recommendedName>
</protein>
<dbReference type="InterPro" id="IPR036388">
    <property type="entry name" value="WH-like_DNA-bd_sf"/>
</dbReference>
<dbReference type="STRING" id="142842.SAMN02745118_01730"/>
<dbReference type="SMART" id="SM00346">
    <property type="entry name" value="HTH_ICLR"/>
    <property type="match status" value="1"/>
</dbReference>
<dbReference type="PROSITE" id="PS51077">
    <property type="entry name" value="HTH_ICLR"/>
    <property type="match status" value="1"/>
</dbReference>
<dbReference type="GO" id="GO:0045892">
    <property type="term" value="P:negative regulation of DNA-templated transcription"/>
    <property type="evidence" value="ECO:0007669"/>
    <property type="project" value="TreeGrafter"/>
</dbReference>
<dbReference type="InterPro" id="IPR029016">
    <property type="entry name" value="GAF-like_dom_sf"/>
</dbReference>
<evidence type="ECO:0000256" key="1">
    <source>
        <dbReference type="ARBA" id="ARBA00023015"/>
    </source>
</evidence>
<dbReference type="SUPFAM" id="SSF55781">
    <property type="entry name" value="GAF domain-like"/>
    <property type="match status" value="1"/>
</dbReference>
<evidence type="ECO:0000259" key="6">
    <source>
        <dbReference type="PROSITE" id="PS51077"/>
    </source>
</evidence>
<feature type="domain" description="IclR-ED" evidence="7">
    <location>
        <begin position="70"/>
        <end position="254"/>
    </location>
</feature>
<proteinExistence type="predicted"/>
<dbReference type="AlphaFoldDB" id="A0A1T4N7P6"/>
<evidence type="ECO:0000256" key="4">
    <source>
        <dbReference type="ARBA" id="ARBA00058938"/>
    </source>
</evidence>
<dbReference type="GO" id="GO:0003677">
    <property type="term" value="F:DNA binding"/>
    <property type="evidence" value="ECO:0007669"/>
    <property type="project" value="UniProtKB-KW"/>
</dbReference>
<dbReference type="CDD" id="cd00090">
    <property type="entry name" value="HTH_ARSR"/>
    <property type="match status" value="1"/>
</dbReference>
<dbReference type="SUPFAM" id="SSF46785">
    <property type="entry name" value="Winged helix' DNA-binding domain"/>
    <property type="match status" value="1"/>
</dbReference>
<gene>
    <name evidence="8" type="ORF">SAMN02745118_01730</name>
</gene>
<dbReference type="InterPro" id="IPR014757">
    <property type="entry name" value="Tscrpt_reg_IclR_C"/>
</dbReference>
<dbReference type="RefSeq" id="WP_078810194.1">
    <property type="nucleotide sequence ID" value="NZ_FUWM01000013.1"/>
</dbReference>
<dbReference type="GO" id="GO:0003700">
    <property type="term" value="F:DNA-binding transcription factor activity"/>
    <property type="evidence" value="ECO:0007669"/>
    <property type="project" value="TreeGrafter"/>
</dbReference>
<dbReference type="Pfam" id="PF09339">
    <property type="entry name" value="HTH_IclR"/>
    <property type="match status" value="1"/>
</dbReference>
<dbReference type="Gene3D" id="1.10.10.10">
    <property type="entry name" value="Winged helix-like DNA-binding domain superfamily/Winged helix DNA-binding domain"/>
    <property type="match status" value="1"/>
</dbReference>
<keyword evidence="3" id="KW-0804">Transcription</keyword>
<name>A0A1T4N7P6_9FIRM</name>
<evidence type="ECO:0000259" key="7">
    <source>
        <dbReference type="PROSITE" id="PS51078"/>
    </source>
</evidence>
<keyword evidence="2" id="KW-0238">DNA-binding</keyword>
<reference evidence="9" key="1">
    <citation type="submission" date="2017-02" db="EMBL/GenBank/DDBJ databases">
        <authorList>
            <person name="Varghese N."/>
            <person name="Submissions S."/>
        </authorList>
    </citation>
    <scope>NUCLEOTIDE SEQUENCE [LARGE SCALE GENOMIC DNA]</scope>
    <source>
        <strain evidence="9">ATCC BAA-73</strain>
    </source>
</reference>
<feature type="domain" description="HTH iclR-type" evidence="6">
    <location>
        <begin position="7"/>
        <end position="69"/>
    </location>
</feature>
<comment type="function">
    <text evidence="4">May be an activator protein for the gylABX operon.</text>
</comment>
<dbReference type="Pfam" id="PF01614">
    <property type="entry name" value="IclR_C"/>
    <property type="match status" value="1"/>
</dbReference>
<dbReference type="PANTHER" id="PTHR30136">
    <property type="entry name" value="HELIX-TURN-HELIX TRANSCRIPTIONAL REGULATOR, ICLR FAMILY"/>
    <property type="match status" value="1"/>
</dbReference>
<dbReference type="InterPro" id="IPR005471">
    <property type="entry name" value="Tscrpt_reg_IclR_N"/>
</dbReference>